<protein>
    <submittedName>
        <fullName evidence="5">T9SS type A sorting domain-containing protein</fullName>
    </submittedName>
</protein>
<dbReference type="InterPro" id="IPR045474">
    <property type="entry name" value="GEVED"/>
</dbReference>
<evidence type="ECO:0000313" key="6">
    <source>
        <dbReference type="Proteomes" id="UP000552241"/>
    </source>
</evidence>
<evidence type="ECO:0000256" key="1">
    <source>
        <dbReference type="ARBA" id="ARBA00022729"/>
    </source>
</evidence>
<dbReference type="RefSeq" id="WP_182042220.1">
    <property type="nucleotide sequence ID" value="NZ_JACDZE010000001.1"/>
</dbReference>
<evidence type="ECO:0000256" key="2">
    <source>
        <dbReference type="SAM" id="SignalP"/>
    </source>
</evidence>
<dbReference type="Gene3D" id="2.60.120.380">
    <property type="match status" value="1"/>
</dbReference>
<keyword evidence="6" id="KW-1185">Reference proteome</keyword>
<proteinExistence type="predicted"/>
<gene>
    <name evidence="5" type="ORF">HU137_02450</name>
</gene>
<accession>A0A838ZH92</accession>
<dbReference type="SUPFAM" id="SSF117074">
    <property type="entry name" value="Hypothetical protein PA1324"/>
    <property type="match status" value="1"/>
</dbReference>
<evidence type="ECO:0000259" key="4">
    <source>
        <dbReference type="Pfam" id="PF20009"/>
    </source>
</evidence>
<dbReference type="SUPFAM" id="SSF63825">
    <property type="entry name" value="YWTD domain"/>
    <property type="match status" value="1"/>
</dbReference>
<dbReference type="EMBL" id="JACDZE010000001">
    <property type="protein sequence ID" value="MBA5628628.1"/>
    <property type="molecule type" value="Genomic_DNA"/>
</dbReference>
<dbReference type="Pfam" id="PF18962">
    <property type="entry name" value="Por_Secre_tail"/>
    <property type="match status" value="1"/>
</dbReference>
<feature type="signal peptide" evidence="2">
    <location>
        <begin position="1"/>
        <end position="19"/>
    </location>
</feature>
<feature type="domain" description="Secretion system C-terminal sorting" evidence="3">
    <location>
        <begin position="1293"/>
        <end position="1354"/>
    </location>
</feature>
<evidence type="ECO:0000259" key="3">
    <source>
        <dbReference type="Pfam" id="PF18962"/>
    </source>
</evidence>
<organism evidence="5 6">
    <name type="scientific">Moheibacter lacus</name>
    <dbReference type="NCBI Taxonomy" id="2745851"/>
    <lineage>
        <taxon>Bacteria</taxon>
        <taxon>Pseudomonadati</taxon>
        <taxon>Bacteroidota</taxon>
        <taxon>Flavobacteriia</taxon>
        <taxon>Flavobacteriales</taxon>
        <taxon>Weeksellaceae</taxon>
        <taxon>Moheibacter</taxon>
    </lineage>
</organism>
<sequence>MRKILLSTFLICMFFTGYSQVVTSGANQSDINDLLNRVQQNDFRNVNEVFTSSEIAQLKAYYQFENSMKVNLGTPIFGSDAIGDVVAYGFEAFLAPGFSSFDIEAATSVTTISAGIGSEFAGVVSLDNPDLAYSLTNTGSLYSVDVPTGAYTLLGSLGISDMSGMAFNPVNGQLYAISPTALYSINTSVPSATLIGNLGTSQSLAIALAIDGSGTAYTYDIGDDLLYSINLTTGAATSIGSIGFDGNYAQGMDYDPFTDTVYMAAFNVTTFMAELRSVNTTTGMTTLVSNIAGSTAEFTWVSFVSEEEAEYCIPEATNSSRYINNFTATGNDNSISNLASGFSTGGYGDFTATHTVSQAPEGSVDFTADIMGGTAGFRIWVDWNQDGSFDTTEEVAYNSTGYLTHHEGSFIVPTDATEGTTRMRVVSHWLSTTGNVDPCATGFTYGEFEDYAFTVEGGGGGDCEWTVTVSDTGFGDEVSWELRDADSNVLLSGGPYGSGYTDTQTVMSAGPVEFYIETMGTFNDNSPVFTIENENGVILSGGIEGGLEATYSDLNCSDIPPPAPENDDCGDITPTELTNGVSVTFNGTTEGGTASAEEMSVLGNAAVWEAVTLTGDCNDLTIDYCGTPAGNMDGNFFIVYTMDCPVTSFTIGNYDFTTCGDGNGTLRFTGLPAGTYYLPVIVDPSNNNLGDYVMNVISEDCFVPEPPDYPCYQGDGLASNGFENGYNVTAGGTFRNADDFVVDDSFNLQYIRMNLFMSPGATASSATFNIRADESGAPSESTIEETITATPTSQVVIGNNFGFNISQVEFVLDTPVDLSAGTYWLQPEVTASNAGAVYWEVTSTGSLGEYVHSSEAGGPWTSDPETMQAVFFVAGTCDVMADGCFVTGTIDQWPSSTFVPSCSGVVEVITTAGWAGEYSKVQVTAGTEYIFSSSVATDFITIADEDEDIAFATGTGSVTWTSPVDQVIRFYTHLNEDCEIEEVSRSRAVQCGDIQPPPANDDCADAIALACGESDSGSTVGATDSGGNTAGDVFYSFTGTGSSELVTVSLCGSSFDTYLRVYTDCTLATEVAVNDDSCDLQSELTFTSDGTSTYYIMVEGFSANVGDYVIEVNCTPPPSDCEDFEVLSNALENGLFFGGDTAQHIATDIQVADTGFTVYGMEPTLIGEATTISFIFYADNGGLPGAEIGTAEGSIEGSVITGSNFGFDFIKYTVAFDTPFEMEANTTYWIEILSDAVAWETTSASILGYGDVFYNTNVGEGVWTSTGGDEFVFNLICEELGVGDMNSFDFSYYPNPVKDVLNITSKNSVENIAVFNLAGQKVLTDVQVTNGQVNVSALPSGVYVFKATLQGGQIETFKIVKK</sequence>
<feature type="chain" id="PRO_5033036866" evidence="2">
    <location>
        <begin position="20"/>
        <end position="1362"/>
    </location>
</feature>
<dbReference type="Proteomes" id="UP000552241">
    <property type="component" value="Unassembled WGS sequence"/>
</dbReference>
<evidence type="ECO:0000313" key="5">
    <source>
        <dbReference type="EMBL" id="MBA5628628.1"/>
    </source>
</evidence>
<keyword evidence="1 2" id="KW-0732">Signal</keyword>
<name>A0A838ZH92_9FLAO</name>
<comment type="caution">
    <text evidence="5">The sequence shown here is derived from an EMBL/GenBank/DDBJ whole genome shotgun (WGS) entry which is preliminary data.</text>
</comment>
<reference evidence="5 6" key="1">
    <citation type="submission" date="2020-07" db="EMBL/GenBank/DDBJ databases">
        <title>Moheibacter lacus sp. nov., a member of the family Flavobacteriaceae isolated from freshwater lake sediment.</title>
        <authorList>
            <person name="Liu Y."/>
        </authorList>
    </citation>
    <scope>NUCLEOTIDE SEQUENCE [LARGE SCALE GENOMIC DNA]</scope>
    <source>
        <strain evidence="5 6">BDHS18</strain>
    </source>
</reference>
<dbReference type="Pfam" id="PF20009">
    <property type="entry name" value="GEVED"/>
    <property type="match status" value="1"/>
</dbReference>
<dbReference type="InterPro" id="IPR026444">
    <property type="entry name" value="Secre_tail"/>
</dbReference>
<dbReference type="NCBIfam" id="TIGR04183">
    <property type="entry name" value="Por_Secre_tail"/>
    <property type="match status" value="1"/>
</dbReference>
<feature type="domain" description="GEVED" evidence="4">
    <location>
        <begin position="377"/>
        <end position="453"/>
    </location>
</feature>